<keyword evidence="2" id="KW-1185">Reference proteome</keyword>
<proteinExistence type="predicted"/>
<dbReference type="Proteomes" id="UP001341840">
    <property type="component" value="Unassembled WGS sequence"/>
</dbReference>
<reference evidence="1 2" key="1">
    <citation type="journal article" date="2023" name="Plants (Basel)">
        <title>Bridging the Gap: Combining Genomics and Transcriptomics Approaches to Understand Stylosanthes scabra, an Orphan Legume from the Brazilian Caatinga.</title>
        <authorList>
            <person name="Ferreira-Neto J.R.C."/>
            <person name="da Silva M.D."/>
            <person name="Binneck E."/>
            <person name="de Melo N.F."/>
            <person name="da Silva R.H."/>
            <person name="de Melo A.L.T.M."/>
            <person name="Pandolfi V."/>
            <person name="Bustamante F.O."/>
            <person name="Brasileiro-Vidal A.C."/>
            <person name="Benko-Iseppon A.M."/>
        </authorList>
    </citation>
    <scope>NUCLEOTIDE SEQUENCE [LARGE SCALE GENOMIC DNA]</scope>
    <source>
        <tissue evidence="1">Leaves</tissue>
    </source>
</reference>
<comment type="caution">
    <text evidence="1">The sequence shown here is derived from an EMBL/GenBank/DDBJ whole genome shotgun (WGS) entry which is preliminary data.</text>
</comment>
<accession>A0ABU6S8F4</accession>
<sequence length="137" mass="15141">MRLQEAASSFSVSSLNKMTCLASTSFAAPLCLPLPLLLLHPPPPFKQLDSSLVRLSSSETVTSAQKTLVACSSNHHILPVNERFQQCLMSCTRFRYESSSYNLNNVHCMEIVLCGYWVGPDDDDGWGFVEAVINQVT</sequence>
<gene>
    <name evidence="1" type="ORF">PIB30_019651</name>
</gene>
<organism evidence="1 2">
    <name type="scientific">Stylosanthes scabra</name>
    <dbReference type="NCBI Taxonomy" id="79078"/>
    <lineage>
        <taxon>Eukaryota</taxon>
        <taxon>Viridiplantae</taxon>
        <taxon>Streptophyta</taxon>
        <taxon>Embryophyta</taxon>
        <taxon>Tracheophyta</taxon>
        <taxon>Spermatophyta</taxon>
        <taxon>Magnoliopsida</taxon>
        <taxon>eudicotyledons</taxon>
        <taxon>Gunneridae</taxon>
        <taxon>Pentapetalae</taxon>
        <taxon>rosids</taxon>
        <taxon>fabids</taxon>
        <taxon>Fabales</taxon>
        <taxon>Fabaceae</taxon>
        <taxon>Papilionoideae</taxon>
        <taxon>50 kb inversion clade</taxon>
        <taxon>dalbergioids sensu lato</taxon>
        <taxon>Dalbergieae</taxon>
        <taxon>Pterocarpus clade</taxon>
        <taxon>Stylosanthes</taxon>
    </lineage>
</organism>
<evidence type="ECO:0000313" key="2">
    <source>
        <dbReference type="Proteomes" id="UP001341840"/>
    </source>
</evidence>
<name>A0ABU6S8F4_9FABA</name>
<evidence type="ECO:0000313" key="1">
    <source>
        <dbReference type="EMBL" id="MED6132510.1"/>
    </source>
</evidence>
<dbReference type="EMBL" id="JASCZI010060476">
    <property type="protein sequence ID" value="MED6132510.1"/>
    <property type="molecule type" value="Genomic_DNA"/>
</dbReference>
<protein>
    <submittedName>
        <fullName evidence="1">Uncharacterized protein</fullName>
    </submittedName>
</protein>